<feature type="binding site" description="in other chain" evidence="10">
    <location>
        <begin position="288"/>
        <end position="291"/>
    </location>
    <ligand>
        <name>substrate</name>
        <note>ligand shared between dimeric partners</note>
    </ligand>
</feature>
<feature type="binding site" description="in other chain" evidence="10">
    <location>
        <begin position="141"/>
        <end position="143"/>
    </location>
    <ligand>
        <name>substrate</name>
        <note>ligand shared between dimeric partners</note>
    </ligand>
</feature>
<reference evidence="12 13" key="1">
    <citation type="submission" date="2019-02" db="EMBL/GenBank/DDBJ databases">
        <title>Deep-cultivation of Planctomycetes and their phenomic and genomic characterization uncovers novel biology.</title>
        <authorList>
            <person name="Wiegand S."/>
            <person name="Jogler M."/>
            <person name="Boedeker C."/>
            <person name="Pinto D."/>
            <person name="Vollmers J."/>
            <person name="Rivas-Marin E."/>
            <person name="Kohn T."/>
            <person name="Peeters S.H."/>
            <person name="Heuer A."/>
            <person name="Rast P."/>
            <person name="Oberbeckmann S."/>
            <person name="Bunk B."/>
            <person name="Jeske O."/>
            <person name="Meyerdierks A."/>
            <person name="Storesund J.E."/>
            <person name="Kallscheuer N."/>
            <person name="Luecker S."/>
            <person name="Lage O.M."/>
            <person name="Pohl T."/>
            <person name="Merkel B.J."/>
            <person name="Hornburger P."/>
            <person name="Mueller R.-W."/>
            <person name="Bruemmer F."/>
            <person name="Labrenz M."/>
            <person name="Spormann A.M."/>
            <person name="Op den Camp H."/>
            <person name="Overmann J."/>
            <person name="Amann R."/>
            <person name="Jetten M.S.M."/>
            <person name="Mascher T."/>
            <person name="Medema M.H."/>
            <person name="Devos D.P."/>
            <person name="Kaster A.-K."/>
            <person name="Ovreas L."/>
            <person name="Rohde M."/>
            <person name="Galperin M.Y."/>
            <person name="Jogler C."/>
        </authorList>
    </citation>
    <scope>NUCLEOTIDE SEQUENCE [LARGE SCALE GENOMIC DNA]</scope>
    <source>
        <strain evidence="12 13">Pla163</strain>
    </source>
</reference>
<comment type="similarity">
    <text evidence="10">Belongs to the phosphofructokinase type A (PFKA) family. Mixed-substrate PFK group III subfamily.</text>
</comment>
<gene>
    <name evidence="12" type="primary">pfp</name>
    <name evidence="10" type="synonym">pfkA</name>
    <name evidence="12" type="ORF">Pla163_19070</name>
</gene>
<name>A0A518D012_9BACT</name>
<comment type="subcellular location">
    <subcellularLocation>
        <location evidence="2 10">Cytoplasm</location>
    </subcellularLocation>
</comment>
<dbReference type="GO" id="GO:0046872">
    <property type="term" value="F:metal ion binding"/>
    <property type="evidence" value="ECO:0007669"/>
    <property type="project" value="UniProtKB-KW"/>
</dbReference>
<dbReference type="InterPro" id="IPR012829">
    <property type="entry name" value="Phosphofructokinase_III"/>
</dbReference>
<feature type="active site" description="Proton acceptor" evidence="10">
    <location>
        <position position="143"/>
    </location>
</feature>
<evidence type="ECO:0000256" key="1">
    <source>
        <dbReference type="ARBA" id="ARBA00001946"/>
    </source>
</evidence>
<dbReference type="InterPro" id="IPR015912">
    <property type="entry name" value="Phosphofructokinase_CS"/>
</dbReference>
<comment type="function">
    <text evidence="10">Catalyzes the phosphorylation of D-fructose 6-phosphate to fructose 1,6-bisphosphate by ATP, the first committing step of glycolysis.</text>
</comment>
<evidence type="ECO:0000256" key="4">
    <source>
        <dbReference type="ARBA" id="ARBA00022490"/>
    </source>
</evidence>
<dbReference type="PROSITE" id="PS00433">
    <property type="entry name" value="PHOSPHOFRUCTOKINASE"/>
    <property type="match status" value="1"/>
</dbReference>
<dbReference type="PANTHER" id="PTHR13697">
    <property type="entry name" value="PHOSPHOFRUCTOKINASE"/>
    <property type="match status" value="1"/>
</dbReference>
<dbReference type="InterPro" id="IPR000023">
    <property type="entry name" value="Phosphofructokinase_dom"/>
</dbReference>
<evidence type="ECO:0000256" key="3">
    <source>
        <dbReference type="ARBA" id="ARBA00004679"/>
    </source>
</evidence>
<dbReference type="EC" id="2.7.1.11" evidence="10"/>
<dbReference type="FunFam" id="3.40.50.460:FF:000002">
    <property type="entry name" value="ATP-dependent 6-phosphofructokinase"/>
    <property type="match status" value="1"/>
</dbReference>
<dbReference type="RefSeq" id="WP_145186970.1">
    <property type="nucleotide sequence ID" value="NZ_CP036290.1"/>
</dbReference>
<accession>A0A518D012</accession>
<comment type="cofactor">
    <cofactor evidence="1 10">
        <name>Mg(2+)</name>
        <dbReference type="ChEBI" id="CHEBI:18420"/>
    </cofactor>
</comment>
<comment type="catalytic activity">
    <reaction evidence="10">
        <text>beta-D-fructose 6-phosphate + ATP = beta-D-fructose 1,6-bisphosphate + ADP + H(+)</text>
        <dbReference type="Rhea" id="RHEA:16109"/>
        <dbReference type="ChEBI" id="CHEBI:15378"/>
        <dbReference type="ChEBI" id="CHEBI:30616"/>
        <dbReference type="ChEBI" id="CHEBI:32966"/>
        <dbReference type="ChEBI" id="CHEBI:57634"/>
        <dbReference type="ChEBI" id="CHEBI:456216"/>
        <dbReference type="EC" id="2.7.1.11"/>
    </reaction>
</comment>
<keyword evidence="10" id="KW-0547">Nucleotide-binding</keyword>
<comment type="pathway">
    <text evidence="3 10">Carbohydrate degradation; glycolysis; D-glyceraldehyde 3-phosphate and glycerone phosphate from D-glucose: step 3/4.</text>
</comment>
<evidence type="ECO:0000313" key="12">
    <source>
        <dbReference type="EMBL" id="QDU84793.1"/>
    </source>
</evidence>
<dbReference type="GO" id="GO:0005945">
    <property type="term" value="C:6-phosphofructokinase complex"/>
    <property type="evidence" value="ECO:0007669"/>
    <property type="project" value="TreeGrafter"/>
</dbReference>
<dbReference type="UniPathway" id="UPA00109">
    <property type="reaction ID" value="UER00182"/>
</dbReference>
<dbReference type="GO" id="GO:0061621">
    <property type="term" value="P:canonical glycolysis"/>
    <property type="evidence" value="ECO:0007669"/>
    <property type="project" value="TreeGrafter"/>
</dbReference>
<keyword evidence="4 10" id="KW-0963">Cytoplasm</keyword>
<feature type="binding site" evidence="10">
    <location>
        <position position="14"/>
    </location>
    <ligand>
        <name>ATP</name>
        <dbReference type="ChEBI" id="CHEBI:30616"/>
    </ligand>
</feature>
<dbReference type="GO" id="GO:0047334">
    <property type="term" value="F:diphosphate-fructose-6-phosphate 1-phosphotransferase activity"/>
    <property type="evidence" value="ECO:0007669"/>
    <property type="project" value="InterPro"/>
</dbReference>
<comment type="subunit">
    <text evidence="10">Homodimer or homotetramer.</text>
</comment>
<feature type="binding site" evidence="10">
    <location>
        <begin position="118"/>
        <end position="121"/>
    </location>
    <ligand>
        <name>ATP</name>
        <dbReference type="ChEBI" id="CHEBI:30616"/>
    </ligand>
</feature>
<dbReference type="PIRSF" id="PIRSF000532">
    <property type="entry name" value="ATP_PFK_prok"/>
    <property type="match status" value="1"/>
</dbReference>
<dbReference type="Pfam" id="PF00365">
    <property type="entry name" value="PFK"/>
    <property type="match status" value="1"/>
</dbReference>
<dbReference type="NCBIfam" id="NF002872">
    <property type="entry name" value="PRK03202.1"/>
    <property type="match status" value="1"/>
</dbReference>
<dbReference type="InterPro" id="IPR012003">
    <property type="entry name" value="ATP_PFK_prok-type"/>
</dbReference>
<dbReference type="SUPFAM" id="SSF53784">
    <property type="entry name" value="Phosphofructokinase"/>
    <property type="match status" value="1"/>
</dbReference>
<keyword evidence="13" id="KW-1185">Reference proteome</keyword>
<dbReference type="PRINTS" id="PR00476">
    <property type="entry name" value="PHFRCTKINASE"/>
</dbReference>
<feature type="binding site" description="in other chain" evidence="10">
    <location>
        <begin position="185"/>
        <end position="187"/>
    </location>
    <ligand>
        <name>substrate</name>
        <note>ligand shared between dimeric partners</note>
    </ligand>
</feature>
<dbReference type="GO" id="GO:0016208">
    <property type="term" value="F:AMP binding"/>
    <property type="evidence" value="ECO:0007669"/>
    <property type="project" value="TreeGrafter"/>
</dbReference>
<keyword evidence="6 10" id="KW-0479">Metal-binding</keyword>
<feature type="site" description="Important for substrate specificity; cannot use PPi as phosphoryl donor" evidence="10">
    <location>
        <position position="120"/>
    </location>
</feature>
<protein>
    <recommendedName>
        <fullName evidence="10">ATP-dependent 6-phosphofructokinase</fullName>
        <shortName evidence="10">ATP-PFK</shortName>
        <shortName evidence="10">Phosphofructokinase</shortName>
        <ecNumber evidence="10">2.7.1.11</ecNumber>
    </recommendedName>
    <alternativeName>
        <fullName evidence="10">Phosphohexokinase</fullName>
    </alternativeName>
</protein>
<evidence type="ECO:0000313" key="13">
    <source>
        <dbReference type="Proteomes" id="UP000319342"/>
    </source>
</evidence>
<keyword evidence="8 10" id="KW-0460">Magnesium</keyword>
<dbReference type="InterPro" id="IPR035966">
    <property type="entry name" value="PKF_sf"/>
</dbReference>
<feature type="binding site" evidence="10">
    <location>
        <position position="119"/>
    </location>
    <ligand>
        <name>Mg(2+)</name>
        <dbReference type="ChEBI" id="CHEBI:18420"/>
        <note>catalytic</note>
    </ligand>
</feature>
<dbReference type="EMBL" id="CP036290">
    <property type="protein sequence ID" value="QDU84793.1"/>
    <property type="molecule type" value="Genomic_DNA"/>
</dbReference>
<feature type="binding site" evidence="10">
    <location>
        <position position="178"/>
    </location>
    <ligand>
        <name>substrate</name>
        <note>ligand shared between dimeric partners</note>
    </ligand>
</feature>
<keyword evidence="7 10" id="KW-0418">Kinase</keyword>
<feature type="domain" description="Phosphofructokinase" evidence="11">
    <location>
        <begin position="6"/>
        <end position="314"/>
    </location>
</feature>
<evidence type="ECO:0000256" key="10">
    <source>
        <dbReference type="HAMAP-Rule" id="MF_01976"/>
    </source>
</evidence>
<dbReference type="GO" id="GO:0070095">
    <property type="term" value="F:fructose-6-phosphate binding"/>
    <property type="evidence" value="ECO:0007669"/>
    <property type="project" value="TreeGrafter"/>
</dbReference>
<dbReference type="GO" id="GO:0048029">
    <property type="term" value="F:monosaccharide binding"/>
    <property type="evidence" value="ECO:0007669"/>
    <property type="project" value="TreeGrafter"/>
</dbReference>
<dbReference type="Proteomes" id="UP000319342">
    <property type="component" value="Chromosome"/>
</dbReference>
<dbReference type="OrthoDB" id="9802503at2"/>
<dbReference type="InterPro" id="IPR022953">
    <property type="entry name" value="ATP_PFK"/>
</dbReference>
<dbReference type="AlphaFoldDB" id="A0A518D012"/>
<evidence type="ECO:0000256" key="5">
    <source>
        <dbReference type="ARBA" id="ARBA00022679"/>
    </source>
</evidence>
<dbReference type="PANTHER" id="PTHR13697:SF52">
    <property type="entry name" value="ATP-DEPENDENT 6-PHOSPHOFRUCTOKINASE 3"/>
    <property type="match status" value="1"/>
</dbReference>
<keyword evidence="9 10" id="KW-0324">Glycolysis</keyword>
<dbReference type="GO" id="GO:0005524">
    <property type="term" value="F:ATP binding"/>
    <property type="evidence" value="ECO:0007669"/>
    <property type="project" value="UniProtKB-KW"/>
</dbReference>
<evidence type="ECO:0000256" key="8">
    <source>
        <dbReference type="ARBA" id="ARBA00022842"/>
    </source>
</evidence>
<evidence type="ECO:0000256" key="9">
    <source>
        <dbReference type="ARBA" id="ARBA00023152"/>
    </source>
</evidence>
<organism evidence="12 13">
    <name type="scientific">Rohdeia mirabilis</name>
    <dbReference type="NCBI Taxonomy" id="2528008"/>
    <lineage>
        <taxon>Bacteria</taxon>
        <taxon>Pseudomonadati</taxon>
        <taxon>Planctomycetota</taxon>
        <taxon>Planctomycetia</taxon>
        <taxon>Planctomycetia incertae sedis</taxon>
        <taxon>Rohdeia</taxon>
    </lineage>
</organism>
<dbReference type="Gene3D" id="3.40.50.460">
    <property type="entry name" value="Phosphofructokinase domain"/>
    <property type="match status" value="1"/>
</dbReference>
<dbReference type="GO" id="GO:0042802">
    <property type="term" value="F:identical protein binding"/>
    <property type="evidence" value="ECO:0007669"/>
    <property type="project" value="TreeGrafter"/>
</dbReference>
<dbReference type="GO" id="GO:0003872">
    <property type="term" value="F:6-phosphofructokinase activity"/>
    <property type="evidence" value="ECO:0007669"/>
    <property type="project" value="UniProtKB-UniRule"/>
</dbReference>
<dbReference type="HAMAP" id="MF_01976">
    <property type="entry name" value="Phosphofructokinase_III"/>
    <property type="match status" value="1"/>
</dbReference>
<dbReference type="GO" id="GO:0006002">
    <property type="term" value="P:fructose 6-phosphate metabolic process"/>
    <property type="evidence" value="ECO:0007669"/>
    <property type="project" value="InterPro"/>
</dbReference>
<keyword evidence="10" id="KW-0067">ATP-binding</keyword>
<feature type="binding site" description="in other chain" evidence="10">
    <location>
        <position position="238"/>
    </location>
    <ligand>
        <name>substrate</name>
        <note>ligand shared between dimeric partners</note>
    </ligand>
</feature>
<proteinExistence type="inferred from homology"/>
<feature type="binding site" evidence="10">
    <location>
        <position position="282"/>
    </location>
    <ligand>
        <name>substrate</name>
        <note>ligand shared between dimeric partners</note>
    </ligand>
</feature>
<sequence length="371" mass="39523">MKRPRRVGVLTGGGDCPGLNAVLRAVTKGLLRAGTEVIGIEDGFLGLITDRMRSLDHDAVSDILNLGGTIIGTNNHSNPSRFFVGMGPDGQPRFESRVDECLAHAESRGLDALLVIGGDGTMTSAQPLSARGLPTIGLPKTIDNDIHGTELTFGFQSATAVATEALDRLHTTAASHHRVMVCEVMGRNAGWIALHAGVASGSDVILIPEIGYRLEHVCEAVRERAKRGRRFTIVCVAEGAAEVGGEQVVRRHVAQSFDPIRLGGIAERLAGQIEAETDVPARFVVLGHVQRGGSPVHQDRVLGTELGIAAVNLVAQGRFDRMVAVQRGRIVDVDIREPAGVQRTVPVDDPLVAAARGVYTSFGDAPYERIR</sequence>
<keyword evidence="5 10" id="KW-0808">Transferase</keyword>
<evidence type="ECO:0000259" key="11">
    <source>
        <dbReference type="Pfam" id="PF00365"/>
    </source>
</evidence>
<comment type="caution">
    <text evidence="10">Lacks conserved residue(s) required for the propagation of feature annotation.</text>
</comment>
<evidence type="ECO:0000256" key="2">
    <source>
        <dbReference type="ARBA" id="ARBA00004496"/>
    </source>
</evidence>
<evidence type="ECO:0000256" key="7">
    <source>
        <dbReference type="ARBA" id="ARBA00022777"/>
    </source>
</evidence>
<dbReference type="Gene3D" id="3.40.50.450">
    <property type="match status" value="1"/>
</dbReference>
<dbReference type="GO" id="GO:0030388">
    <property type="term" value="P:fructose 1,6-bisphosphate metabolic process"/>
    <property type="evidence" value="ECO:0007669"/>
    <property type="project" value="TreeGrafter"/>
</dbReference>
<evidence type="ECO:0000256" key="6">
    <source>
        <dbReference type="ARBA" id="ARBA00022723"/>
    </source>
</evidence>